<evidence type="ECO:0000256" key="5">
    <source>
        <dbReference type="ARBA" id="ARBA00022692"/>
    </source>
</evidence>
<comment type="subunit">
    <text evidence="9">The complex comprises the extracytoplasmic solute receptor protein and the two transmembrane proteins.</text>
</comment>
<dbReference type="GO" id="GO:0022857">
    <property type="term" value="F:transmembrane transporter activity"/>
    <property type="evidence" value="ECO:0007669"/>
    <property type="project" value="UniProtKB-UniRule"/>
</dbReference>
<evidence type="ECO:0000256" key="8">
    <source>
        <dbReference type="ARBA" id="ARBA00038436"/>
    </source>
</evidence>
<evidence type="ECO:0000259" key="10">
    <source>
        <dbReference type="Pfam" id="PF04290"/>
    </source>
</evidence>
<keyword evidence="4 9" id="KW-0997">Cell inner membrane</keyword>
<comment type="subcellular location">
    <subcellularLocation>
        <location evidence="1 9">Cell inner membrane</location>
        <topology evidence="1 9">Multi-pass membrane protein</topology>
    </subcellularLocation>
</comment>
<proteinExistence type="inferred from homology"/>
<evidence type="ECO:0000256" key="4">
    <source>
        <dbReference type="ARBA" id="ARBA00022519"/>
    </source>
</evidence>
<comment type="similarity">
    <text evidence="8 9">Belongs to the TRAP transporter small permease family.</text>
</comment>
<dbReference type="Pfam" id="PF04290">
    <property type="entry name" value="DctQ"/>
    <property type="match status" value="1"/>
</dbReference>
<evidence type="ECO:0000313" key="12">
    <source>
        <dbReference type="Proteomes" id="UP000027746"/>
    </source>
</evidence>
<feature type="transmembrane region" description="Helical" evidence="9">
    <location>
        <begin position="6"/>
        <end position="26"/>
    </location>
</feature>
<dbReference type="GO" id="GO:0015740">
    <property type="term" value="P:C4-dicarboxylate transport"/>
    <property type="evidence" value="ECO:0007669"/>
    <property type="project" value="TreeGrafter"/>
</dbReference>
<keyword evidence="12" id="KW-1185">Reference proteome</keyword>
<sequence length="154" mass="16815">MLDVLAVFSMTSIGAAGVLTCVDIVLRHMTDMSIRGVIELTQLAMMYSVFAAIAYAFGKRAHVAVTVLTDLMPERVGRTFAILGWLGGIVLLGWLVVASFDQARLVAQYGDVSQNLKIPMIIYWLSVIVGLALSACGSLWAILQDWHEGVENER</sequence>
<dbReference type="AlphaFoldDB" id="A0A073IZH6"/>
<evidence type="ECO:0000256" key="9">
    <source>
        <dbReference type="RuleBase" id="RU369079"/>
    </source>
</evidence>
<dbReference type="EMBL" id="JAMD01000009">
    <property type="protein sequence ID" value="KEJ94861.1"/>
    <property type="molecule type" value="Genomic_DNA"/>
</dbReference>
<feature type="transmembrane region" description="Helical" evidence="9">
    <location>
        <begin position="78"/>
        <end position="100"/>
    </location>
</feature>
<evidence type="ECO:0000313" key="11">
    <source>
        <dbReference type="EMBL" id="KEJ94861.1"/>
    </source>
</evidence>
<feature type="transmembrane region" description="Helical" evidence="9">
    <location>
        <begin position="38"/>
        <end position="58"/>
    </location>
</feature>
<feature type="transmembrane region" description="Helical" evidence="9">
    <location>
        <begin position="121"/>
        <end position="143"/>
    </location>
</feature>
<comment type="caution">
    <text evidence="11">The sequence shown here is derived from an EMBL/GenBank/DDBJ whole genome shotgun (WGS) entry which is preliminary data.</text>
</comment>
<evidence type="ECO:0000256" key="1">
    <source>
        <dbReference type="ARBA" id="ARBA00004429"/>
    </source>
</evidence>
<organism evidence="11 12">
    <name type="scientific">Pseudosulfitobacter pseudonitzschiae</name>
    <dbReference type="NCBI Taxonomy" id="1402135"/>
    <lineage>
        <taxon>Bacteria</taxon>
        <taxon>Pseudomonadati</taxon>
        <taxon>Pseudomonadota</taxon>
        <taxon>Alphaproteobacteria</taxon>
        <taxon>Rhodobacterales</taxon>
        <taxon>Roseobacteraceae</taxon>
        <taxon>Pseudosulfitobacter</taxon>
    </lineage>
</organism>
<keyword evidence="2 9" id="KW-0813">Transport</keyword>
<gene>
    <name evidence="11" type="ORF">SUH3_24080</name>
</gene>
<reference evidence="11 12" key="1">
    <citation type="submission" date="2014-01" db="EMBL/GenBank/DDBJ databases">
        <title>Sulfitobacter sp. H3 (MCCC 1A00686) Genome Sequencing.</title>
        <authorList>
            <person name="Lai Q."/>
            <person name="Hong Z."/>
        </authorList>
    </citation>
    <scope>NUCLEOTIDE SEQUENCE [LARGE SCALE GENOMIC DNA]</scope>
    <source>
        <strain evidence="11 12">H3</strain>
    </source>
</reference>
<accession>A0A073IZH6</accession>
<keyword evidence="6 9" id="KW-1133">Transmembrane helix</keyword>
<evidence type="ECO:0000256" key="6">
    <source>
        <dbReference type="ARBA" id="ARBA00022989"/>
    </source>
</evidence>
<dbReference type="PANTHER" id="PTHR35011">
    <property type="entry name" value="2,3-DIKETO-L-GULONATE TRAP TRANSPORTER SMALL PERMEASE PROTEIN YIAM"/>
    <property type="match status" value="1"/>
</dbReference>
<name>A0A073IZH6_9RHOB</name>
<protein>
    <recommendedName>
        <fullName evidence="9">TRAP transporter small permease protein</fullName>
    </recommendedName>
</protein>
<comment type="function">
    <text evidence="9">Part of the tripartite ATP-independent periplasmic (TRAP) transport system.</text>
</comment>
<dbReference type="GO" id="GO:0005886">
    <property type="term" value="C:plasma membrane"/>
    <property type="evidence" value="ECO:0007669"/>
    <property type="project" value="UniProtKB-SubCell"/>
</dbReference>
<keyword evidence="7 9" id="KW-0472">Membrane</keyword>
<evidence type="ECO:0000256" key="2">
    <source>
        <dbReference type="ARBA" id="ARBA00022448"/>
    </source>
</evidence>
<feature type="domain" description="Tripartite ATP-independent periplasmic transporters DctQ component" evidence="10">
    <location>
        <begin position="18"/>
        <end position="146"/>
    </location>
</feature>
<evidence type="ECO:0000256" key="7">
    <source>
        <dbReference type="ARBA" id="ARBA00023136"/>
    </source>
</evidence>
<keyword evidence="3" id="KW-1003">Cell membrane</keyword>
<evidence type="ECO:0000256" key="3">
    <source>
        <dbReference type="ARBA" id="ARBA00022475"/>
    </source>
</evidence>
<dbReference type="PANTHER" id="PTHR35011:SF10">
    <property type="entry name" value="TRAP TRANSPORTER SMALL PERMEASE PROTEIN"/>
    <property type="match status" value="1"/>
</dbReference>
<dbReference type="InterPro" id="IPR055348">
    <property type="entry name" value="DctQ"/>
</dbReference>
<keyword evidence="5 9" id="KW-0812">Transmembrane</keyword>
<dbReference type="InterPro" id="IPR007387">
    <property type="entry name" value="TRAP_DctQ"/>
</dbReference>
<dbReference type="Proteomes" id="UP000027746">
    <property type="component" value="Unassembled WGS sequence"/>
</dbReference>